<dbReference type="GO" id="GO:0005737">
    <property type="term" value="C:cytoplasm"/>
    <property type="evidence" value="ECO:0007669"/>
    <property type="project" value="TreeGrafter"/>
</dbReference>
<dbReference type="OrthoDB" id="5591297at2759"/>
<evidence type="ECO:0008006" key="3">
    <source>
        <dbReference type="Google" id="ProtNLM"/>
    </source>
</evidence>
<accession>A0A553HRB8</accession>
<name>A0A553HRB8_9PEZI</name>
<dbReference type="InterPro" id="IPR014729">
    <property type="entry name" value="Rossmann-like_a/b/a_fold"/>
</dbReference>
<dbReference type="Proteomes" id="UP000319160">
    <property type="component" value="Unassembled WGS sequence"/>
</dbReference>
<comment type="caution">
    <text evidence="1">The sequence shown here is derived from an EMBL/GenBank/DDBJ whole genome shotgun (WGS) entry which is preliminary data.</text>
</comment>
<evidence type="ECO:0000313" key="1">
    <source>
        <dbReference type="EMBL" id="TRX90503.1"/>
    </source>
</evidence>
<dbReference type="GO" id="GO:0016887">
    <property type="term" value="F:ATP hydrolysis activity"/>
    <property type="evidence" value="ECO:0007669"/>
    <property type="project" value="TreeGrafter"/>
</dbReference>
<dbReference type="PANTHER" id="PTHR31285:SF0">
    <property type="entry name" value="NICOTINAMIDE MONONUCLEOTIDE ADENYLYLTRANSFERASE"/>
    <property type="match status" value="1"/>
</dbReference>
<dbReference type="PANTHER" id="PTHR31285">
    <property type="entry name" value="NICOTINAMIDE MONONUCLEOTIDE ADENYLYLTRANSFERASE"/>
    <property type="match status" value="1"/>
</dbReference>
<dbReference type="AlphaFoldDB" id="A0A553HRB8"/>
<dbReference type="SUPFAM" id="SSF52374">
    <property type="entry name" value="Nucleotidylyl transferase"/>
    <property type="match status" value="1"/>
</dbReference>
<dbReference type="GO" id="GO:0005634">
    <property type="term" value="C:nucleus"/>
    <property type="evidence" value="ECO:0007669"/>
    <property type="project" value="TreeGrafter"/>
</dbReference>
<dbReference type="Gene3D" id="3.40.50.620">
    <property type="entry name" value="HUPs"/>
    <property type="match status" value="1"/>
</dbReference>
<sequence>MISCLGTNADNAVYTHNKSQCTSHFYQPRRNANPESQMARLPSNLVARFTQALKSFESSDSTFRVLCSLPSSSAATADLVPTEPLRRPAKYILVLDSSFNPPTLAHHRMVVSALSDPRYKTKVPQDMKAEESRGMSKTSAALRVLLLLAINNADKAPKPATFPQRLAMMYAFAQGILAESSAKGAAESGGQSSPGSDVGCEAVDIAVTTEPYFHAKAQAIATNDFYRGVGESDESASAVSIGNAAESEQIYLTGYDTLIRIFNPKYYPNNSMKASLDPLFALARLRVTMRTDDNWGDAAAQISYLDELRAGKLEEAGGREEWVDRIEMVQGRKEDEAIISSTKVRDAVRAQDWEALGVLVDQTALDLCASP</sequence>
<reference evidence="2" key="1">
    <citation type="submission" date="2019-06" db="EMBL/GenBank/DDBJ databases">
        <title>Draft genome sequence of the griseofulvin-producing fungus Xylaria cubensis strain G536.</title>
        <authorList>
            <person name="Mead M.E."/>
            <person name="Raja H.A."/>
            <person name="Steenwyk J.L."/>
            <person name="Knowles S.L."/>
            <person name="Oberlies N.H."/>
            <person name="Rokas A."/>
        </authorList>
    </citation>
    <scope>NUCLEOTIDE SEQUENCE [LARGE SCALE GENOMIC DNA]</scope>
    <source>
        <strain evidence="2">G536</strain>
    </source>
</reference>
<organism evidence="1 2">
    <name type="scientific">Xylaria flabelliformis</name>
    <dbReference type="NCBI Taxonomy" id="2512241"/>
    <lineage>
        <taxon>Eukaryota</taxon>
        <taxon>Fungi</taxon>
        <taxon>Dikarya</taxon>
        <taxon>Ascomycota</taxon>
        <taxon>Pezizomycotina</taxon>
        <taxon>Sordariomycetes</taxon>
        <taxon>Xylariomycetidae</taxon>
        <taxon>Xylariales</taxon>
        <taxon>Xylariaceae</taxon>
        <taxon>Xylaria</taxon>
    </lineage>
</organism>
<evidence type="ECO:0000313" key="2">
    <source>
        <dbReference type="Proteomes" id="UP000319160"/>
    </source>
</evidence>
<dbReference type="GO" id="GO:0000309">
    <property type="term" value="F:nicotinamide-nucleotide adenylyltransferase activity"/>
    <property type="evidence" value="ECO:0007669"/>
    <property type="project" value="TreeGrafter"/>
</dbReference>
<keyword evidence="2" id="KW-1185">Reference proteome</keyword>
<proteinExistence type="predicted"/>
<protein>
    <recommendedName>
        <fullName evidence="3">Nicotinamide-nucleotide adenylyltransferase</fullName>
    </recommendedName>
</protein>
<dbReference type="EMBL" id="VFLP01000055">
    <property type="protein sequence ID" value="TRX90503.1"/>
    <property type="molecule type" value="Genomic_DNA"/>
</dbReference>
<gene>
    <name evidence="1" type="ORF">FHL15_008672</name>
</gene>
<dbReference type="STRING" id="2512241.A0A553HRB8"/>